<dbReference type="AlphaFoldDB" id="Q3BYS1"/>
<accession>Q3BYS1</accession>
<dbReference type="KEGG" id="xcv:XCV0361"/>
<dbReference type="HOGENOM" id="CLU_2170056_0_0_6"/>
<gene>
    <name evidence="1" type="ordered locus">XCV0361</name>
</gene>
<evidence type="ECO:0000313" key="1">
    <source>
        <dbReference type="EMBL" id="CAJ21992.1"/>
    </source>
</evidence>
<reference evidence="1 2" key="1">
    <citation type="journal article" date="2005" name="J. Bacteriol.">
        <title>Insights into genome plasticity and pathogenicity of the plant pathogenic Bacterium Xanthomonas campestris pv. vesicatoria revealed by the complete genome sequence.</title>
        <authorList>
            <person name="Thieme F."/>
            <person name="Koebnik R."/>
            <person name="Bekel T."/>
            <person name="Berger C."/>
            <person name="Boch J."/>
            <person name="Buettner D."/>
            <person name="Caldana C."/>
            <person name="Gaigalat L."/>
            <person name="Goesmann A."/>
            <person name="Kay S."/>
            <person name="Kirchner O."/>
            <person name="Lanz C."/>
            <person name="Linke B."/>
            <person name="McHardy A.C."/>
            <person name="Meyer F."/>
            <person name="Mittenhuber G."/>
            <person name="Nies D.H."/>
            <person name="Niesbach-Kloesgen U."/>
            <person name="Patschkowski T."/>
            <person name="Rueckert C."/>
            <person name="Rupp O."/>
            <person name="Schneicker S."/>
            <person name="Schuster S.C."/>
            <person name="Vorhoelter F.J."/>
            <person name="Weber E."/>
            <person name="Puehler A."/>
            <person name="Bonas U."/>
            <person name="Bartels D."/>
            <person name="Kaiser O."/>
        </authorList>
    </citation>
    <scope>NUCLEOTIDE SEQUENCE [LARGE SCALE GENOMIC DNA]</scope>
    <source>
        <strain evidence="1 2">85-10</strain>
    </source>
</reference>
<dbReference type="EMBL" id="AM039952">
    <property type="protein sequence ID" value="CAJ21992.1"/>
    <property type="molecule type" value="Genomic_DNA"/>
</dbReference>
<evidence type="ECO:0000313" key="2">
    <source>
        <dbReference type="Proteomes" id="UP000007069"/>
    </source>
</evidence>
<sequence length="110" mass="11394">MACDRLHTLAHCAAGSRPMTATLCAYRKCANTLGQRCDVFGCTASRAARGFGISGDATHSIARRPTRPPLPATSHTLHPCVGDCSPVRCRSGNRSAGIIRGVSAVGGTLT</sequence>
<dbReference type="Proteomes" id="UP000007069">
    <property type="component" value="Chromosome"/>
</dbReference>
<name>Q3BYS1_XANE5</name>
<organism evidence="2">
    <name type="scientific">Xanthomonas euvesicatoria pv. vesicatoria (strain 85-10)</name>
    <name type="common">Xanthomonas campestris pv. vesicatoria</name>
    <dbReference type="NCBI Taxonomy" id="316273"/>
    <lineage>
        <taxon>Bacteria</taxon>
        <taxon>Pseudomonadati</taxon>
        <taxon>Pseudomonadota</taxon>
        <taxon>Gammaproteobacteria</taxon>
        <taxon>Lysobacterales</taxon>
        <taxon>Lysobacteraceae</taxon>
        <taxon>Xanthomonas</taxon>
    </lineage>
</organism>
<proteinExistence type="predicted"/>
<protein>
    <submittedName>
        <fullName evidence="1">Uncharacterized protein</fullName>
    </submittedName>
</protein>